<organism evidence="1">
    <name type="scientific">Anopheles braziliensis</name>
    <dbReference type="NCBI Taxonomy" id="58242"/>
    <lineage>
        <taxon>Eukaryota</taxon>
        <taxon>Metazoa</taxon>
        <taxon>Ecdysozoa</taxon>
        <taxon>Arthropoda</taxon>
        <taxon>Hexapoda</taxon>
        <taxon>Insecta</taxon>
        <taxon>Pterygota</taxon>
        <taxon>Neoptera</taxon>
        <taxon>Endopterygota</taxon>
        <taxon>Diptera</taxon>
        <taxon>Nematocera</taxon>
        <taxon>Culicoidea</taxon>
        <taxon>Culicidae</taxon>
        <taxon>Anophelinae</taxon>
        <taxon>Anopheles</taxon>
    </lineage>
</organism>
<proteinExistence type="predicted"/>
<accession>A0A2M3ZM23</accession>
<sequence>MGLLSGWLASSLLSIRSIPFSKSGVRTQGLSLKFQKARVPPALFVVVCYSPRSRSPNGSAAYRTTYS</sequence>
<name>A0A2M3ZM23_9DIPT</name>
<dbReference type="EMBL" id="GGFM01008802">
    <property type="protein sequence ID" value="MBW29553.1"/>
    <property type="molecule type" value="Transcribed_RNA"/>
</dbReference>
<evidence type="ECO:0000313" key="1">
    <source>
        <dbReference type="EMBL" id="MBW29553.1"/>
    </source>
</evidence>
<dbReference type="AlphaFoldDB" id="A0A2M3ZM23"/>
<protein>
    <submittedName>
        <fullName evidence="1">Uncharacterized protein</fullName>
    </submittedName>
</protein>
<reference evidence="1" key="1">
    <citation type="submission" date="2018-01" db="EMBL/GenBank/DDBJ databases">
        <title>An insight into the sialome of Amazonian anophelines.</title>
        <authorList>
            <person name="Ribeiro J.M."/>
            <person name="Scarpassa V."/>
            <person name="Calvo E."/>
        </authorList>
    </citation>
    <scope>NUCLEOTIDE SEQUENCE</scope>
    <source>
        <tissue evidence="1">Salivary glands</tissue>
    </source>
</reference>